<gene>
    <name evidence="2" type="ORF">BEN51_02415</name>
</gene>
<dbReference type="InterPro" id="IPR002791">
    <property type="entry name" value="ARMT1-like_metal-bd"/>
</dbReference>
<dbReference type="Pfam" id="PF01937">
    <property type="entry name" value="ARMT1-like_dom"/>
    <property type="match status" value="1"/>
</dbReference>
<dbReference type="Gene3D" id="1.10.285.20">
    <property type="entry name" value="Uncharacterised protein PF01937, DUF89, domain 2"/>
    <property type="match status" value="1"/>
</dbReference>
<evidence type="ECO:0000313" key="3">
    <source>
        <dbReference type="Proteomes" id="UP000264883"/>
    </source>
</evidence>
<dbReference type="PIRSF" id="PIRSF006593">
    <property type="entry name" value="UCP006593"/>
    <property type="match status" value="1"/>
</dbReference>
<dbReference type="InterPro" id="IPR014444">
    <property type="entry name" value="PH1575-like"/>
</dbReference>
<feature type="domain" description="Damage-control phosphatase ARMT1-like metal-binding" evidence="1">
    <location>
        <begin position="5"/>
        <end position="279"/>
    </location>
</feature>
<evidence type="ECO:0000313" key="2">
    <source>
        <dbReference type="EMBL" id="ASW42378.1"/>
    </source>
</evidence>
<sequence>MLELNCIKCNINQVIKITDLLEIDRNKKEKIMRDVLKYLHEVDYAKCNPEIMGGTWNIILNYIENKNPYGEIKEYYNIETIKILDKAEELIKSSNDYFNTALKVAVAGNLIDFAAKHKFDFNFLKEKIENINEVSLAIDDSKELYNKLKTAKTLVYLGDNCGEICFDKLFIKYIKAEFPDIKVYFGVRGKAIVNDVTLEDAKMVAMEEVAEIIENGDDSLGTVIGRVSNDFKEKFYNADVVISKGQGNYESLREIDRDNVFHLFMAKCKTISALLNVKHLSILCLKDQPRT</sequence>
<evidence type="ECO:0000259" key="1">
    <source>
        <dbReference type="Pfam" id="PF01937"/>
    </source>
</evidence>
<name>A0A343JA20_9CLOT</name>
<dbReference type="SUPFAM" id="SSF111321">
    <property type="entry name" value="AF1104-like"/>
    <property type="match status" value="1"/>
</dbReference>
<accession>A0A343JA20</accession>
<dbReference type="KEGG" id="cia:BEN51_02415"/>
<dbReference type="Proteomes" id="UP000264883">
    <property type="component" value="Chromosome"/>
</dbReference>
<reference evidence="2 3" key="1">
    <citation type="submission" date="2016-08" db="EMBL/GenBank/DDBJ databases">
        <title>Complete Genome Sequence Of The Indigo Reducing Clostridium isatidis DSM15098.</title>
        <authorList>
            <person name="Little G.T."/>
            <person name="Minton N.P."/>
        </authorList>
    </citation>
    <scope>NUCLEOTIDE SEQUENCE [LARGE SCALE GENOMIC DNA]</scope>
    <source>
        <strain evidence="2 3">DSM 15098</strain>
    </source>
</reference>
<keyword evidence="3" id="KW-1185">Reference proteome</keyword>
<dbReference type="AlphaFoldDB" id="A0A343JA20"/>
<dbReference type="InterPro" id="IPR036075">
    <property type="entry name" value="ARMT-1-like_metal-bd_sf"/>
</dbReference>
<protein>
    <recommendedName>
        <fullName evidence="1">Damage-control phosphatase ARMT1-like metal-binding domain-containing protein</fullName>
    </recommendedName>
</protein>
<organism evidence="2 3">
    <name type="scientific">Clostridium isatidis</name>
    <dbReference type="NCBI Taxonomy" id="182773"/>
    <lineage>
        <taxon>Bacteria</taxon>
        <taxon>Bacillati</taxon>
        <taxon>Bacillota</taxon>
        <taxon>Clostridia</taxon>
        <taxon>Eubacteriales</taxon>
        <taxon>Clostridiaceae</taxon>
        <taxon>Clostridium</taxon>
    </lineage>
</organism>
<dbReference type="Gene3D" id="3.40.50.10880">
    <property type="entry name" value="Uncharacterised protein PF01937, DUF89, domain 3"/>
    <property type="match status" value="1"/>
</dbReference>
<dbReference type="EMBL" id="CP016786">
    <property type="protein sequence ID" value="ASW42378.1"/>
    <property type="molecule type" value="Genomic_DNA"/>
</dbReference>
<dbReference type="OrthoDB" id="9796465at2"/>
<proteinExistence type="predicted"/>